<dbReference type="GO" id="GO:0005886">
    <property type="term" value="C:plasma membrane"/>
    <property type="evidence" value="ECO:0007669"/>
    <property type="project" value="TreeGrafter"/>
</dbReference>
<dbReference type="Proteomes" id="UP001430953">
    <property type="component" value="Unassembled WGS sequence"/>
</dbReference>
<feature type="region of interest" description="Disordered" evidence="7">
    <location>
        <begin position="1"/>
        <end position="21"/>
    </location>
</feature>
<accession>A0AAW2GEY8</accession>
<dbReference type="InterPro" id="IPR005045">
    <property type="entry name" value="CDC50/LEM3_fam"/>
</dbReference>
<evidence type="ECO:0000256" key="2">
    <source>
        <dbReference type="ARBA" id="ARBA00009457"/>
    </source>
</evidence>
<dbReference type="EMBL" id="JADYXP020000004">
    <property type="protein sequence ID" value="KAL0124977.1"/>
    <property type="molecule type" value="Genomic_DNA"/>
</dbReference>
<sequence>MTSISEADEVPKSKKPSDSAFKQQRLPAWQPILTAGTVLPTFFVIGVAFIPVGIGLLYFSDEVKEHIIDYTNCNSTESLVNGGPIKRCADVIAADPSLECECKIDFQLSTDFAGKVYMYYGLTNFYQNHRRYVKSRDDSQLLGHLEEGKVSSDCEPFAYVEENGTRYAIAPCGAIANSLFSDELRLYSVKHKGYVPLLRTGIAWPSDKRIKFRNPEYSDKLEDAFVNFRKPKNWTKNIWQLDPMDPSNNGFQNEDLIVWMRTAALPSFRKLYRRVDHSEHGFKNGLVAGNYSLEIKYSFSVSAFNGKKKMILSTTSLLGGKNPFLGIAYIVVGSLCLLLGVALLIIHIKCSKSTADLINVTPTTEYHHN</sequence>
<gene>
    <name evidence="9" type="ORF">PUN28_004252</name>
</gene>
<evidence type="ECO:0000256" key="8">
    <source>
        <dbReference type="SAM" id="Phobius"/>
    </source>
</evidence>
<evidence type="ECO:0000313" key="9">
    <source>
        <dbReference type="EMBL" id="KAL0124977.1"/>
    </source>
</evidence>
<feature type="transmembrane region" description="Helical" evidence="8">
    <location>
        <begin position="32"/>
        <end position="59"/>
    </location>
</feature>
<reference evidence="9 10" key="1">
    <citation type="submission" date="2023-03" db="EMBL/GenBank/DDBJ databases">
        <title>High recombination rates correlate with genetic variation in Cardiocondyla obscurior ants.</title>
        <authorList>
            <person name="Errbii M."/>
        </authorList>
    </citation>
    <scope>NUCLEOTIDE SEQUENCE [LARGE SCALE GENOMIC DNA]</scope>
    <source>
        <strain evidence="9">Alpha-2009</strain>
        <tissue evidence="9">Whole body</tissue>
    </source>
</reference>
<dbReference type="PANTHER" id="PTHR10926:SF0">
    <property type="entry name" value="CDC50, ISOFORM A"/>
    <property type="match status" value="1"/>
</dbReference>
<evidence type="ECO:0000256" key="6">
    <source>
        <dbReference type="PIRNR" id="PIRNR015840"/>
    </source>
</evidence>
<evidence type="ECO:0008006" key="11">
    <source>
        <dbReference type="Google" id="ProtNLM"/>
    </source>
</evidence>
<evidence type="ECO:0000256" key="1">
    <source>
        <dbReference type="ARBA" id="ARBA00004141"/>
    </source>
</evidence>
<keyword evidence="3 8" id="KW-0812">Transmembrane</keyword>
<keyword evidence="5 6" id="KW-0472">Membrane</keyword>
<dbReference type="PIRSF" id="PIRSF015840">
    <property type="entry name" value="DUF284_TM_euk"/>
    <property type="match status" value="1"/>
</dbReference>
<dbReference type="AlphaFoldDB" id="A0AAW2GEY8"/>
<keyword evidence="10" id="KW-1185">Reference proteome</keyword>
<comment type="caution">
    <text evidence="9">The sequence shown here is derived from an EMBL/GenBank/DDBJ whole genome shotgun (WGS) entry which is preliminary data.</text>
</comment>
<evidence type="ECO:0000313" key="10">
    <source>
        <dbReference type="Proteomes" id="UP001430953"/>
    </source>
</evidence>
<name>A0AAW2GEY8_9HYME</name>
<protein>
    <recommendedName>
        <fullName evidence="11">Cell cycle control protein 50A</fullName>
    </recommendedName>
</protein>
<evidence type="ECO:0000256" key="7">
    <source>
        <dbReference type="SAM" id="MobiDB-lite"/>
    </source>
</evidence>
<dbReference type="PANTHER" id="PTHR10926">
    <property type="entry name" value="CELL CYCLE CONTROL PROTEIN 50"/>
    <property type="match status" value="1"/>
</dbReference>
<organism evidence="9 10">
    <name type="scientific">Cardiocondyla obscurior</name>
    <dbReference type="NCBI Taxonomy" id="286306"/>
    <lineage>
        <taxon>Eukaryota</taxon>
        <taxon>Metazoa</taxon>
        <taxon>Ecdysozoa</taxon>
        <taxon>Arthropoda</taxon>
        <taxon>Hexapoda</taxon>
        <taxon>Insecta</taxon>
        <taxon>Pterygota</taxon>
        <taxon>Neoptera</taxon>
        <taxon>Endopterygota</taxon>
        <taxon>Hymenoptera</taxon>
        <taxon>Apocrita</taxon>
        <taxon>Aculeata</taxon>
        <taxon>Formicoidea</taxon>
        <taxon>Formicidae</taxon>
        <taxon>Myrmicinae</taxon>
        <taxon>Cardiocondyla</taxon>
    </lineage>
</organism>
<keyword evidence="4 8" id="KW-1133">Transmembrane helix</keyword>
<comment type="similarity">
    <text evidence="2 6">Belongs to the CDC50/LEM3 family.</text>
</comment>
<evidence type="ECO:0000256" key="5">
    <source>
        <dbReference type="ARBA" id="ARBA00023136"/>
    </source>
</evidence>
<proteinExistence type="inferred from homology"/>
<dbReference type="Pfam" id="PF03381">
    <property type="entry name" value="CDC50"/>
    <property type="match status" value="1"/>
</dbReference>
<comment type="subcellular location">
    <subcellularLocation>
        <location evidence="1">Membrane</location>
        <topology evidence="1">Multi-pass membrane protein</topology>
    </subcellularLocation>
</comment>
<dbReference type="GO" id="GO:0005783">
    <property type="term" value="C:endoplasmic reticulum"/>
    <property type="evidence" value="ECO:0007669"/>
    <property type="project" value="TreeGrafter"/>
</dbReference>
<evidence type="ECO:0000256" key="3">
    <source>
        <dbReference type="ARBA" id="ARBA00022692"/>
    </source>
</evidence>
<evidence type="ECO:0000256" key="4">
    <source>
        <dbReference type="ARBA" id="ARBA00022989"/>
    </source>
</evidence>
<feature type="transmembrane region" description="Helical" evidence="8">
    <location>
        <begin position="324"/>
        <end position="346"/>
    </location>
</feature>
<dbReference type="GO" id="GO:0005794">
    <property type="term" value="C:Golgi apparatus"/>
    <property type="evidence" value="ECO:0007669"/>
    <property type="project" value="TreeGrafter"/>
</dbReference>